<evidence type="ECO:0000313" key="3">
    <source>
        <dbReference type="Proteomes" id="UP000029445"/>
    </source>
</evidence>
<dbReference type="VEuPathDB" id="FungiDB:CNBG_0419"/>
<evidence type="ECO:0000313" key="2">
    <source>
        <dbReference type="EMBL" id="KGB74581.1"/>
    </source>
</evidence>
<dbReference type="Pfam" id="PF13417">
    <property type="entry name" value="GST_N_3"/>
    <property type="match status" value="1"/>
</dbReference>
<accession>A0A095CZ83</accession>
<protein>
    <recommendedName>
        <fullName evidence="1">GST N-terminal domain-containing protein</fullName>
    </recommendedName>
</protein>
<reference evidence="2 3" key="1">
    <citation type="journal article" date="2011" name="MBio">
        <title>Genome variation in Cryptococcus gattii, an emerging pathogen of immunocompetent hosts.</title>
        <authorList>
            <person name="D'Souza C.A."/>
            <person name="Kronstad J.W."/>
            <person name="Taylor G."/>
            <person name="Warren R."/>
            <person name="Yuen M."/>
            <person name="Hu G."/>
            <person name="Jung W.H."/>
            <person name="Sham A."/>
            <person name="Kidd S.E."/>
            <person name="Tangen K."/>
            <person name="Lee N."/>
            <person name="Zeilmaker T."/>
            <person name="Sawkins J."/>
            <person name="McVicker G."/>
            <person name="Shah S."/>
            <person name="Gnerre S."/>
            <person name="Griggs A."/>
            <person name="Zeng Q."/>
            <person name="Bartlett K."/>
            <person name="Li W."/>
            <person name="Wang X."/>
            <person name="Heitman J."/>
            <person name="Stajich J.E."/>
            <person name="Fraser J.A."/>
            <person name="Meyer W."/>
            <person name="Carter D."/>
            <person name="Schein J."/>
            <person name="Krzywinski M."/>
            <person name="Kwon-Chung K.J."/>
            <person name="Varma A."/>
            <person name="Wang J."/>
            <person name="Brunham R."/>
            <person name="Fyfe M."/>
            <person name="Ouellette B.F."/>
            <person name="Siddiqui A."/>
            <person name="Marra M."/>
            <person name="Jones S."/>
            <person name="Holt R."/>
            <person name="Birren B.W."/>
            <person name="Galagan J.E."/>
            <person name="Cuomo C.A."/>
        </authorList>
    </citation>
    <scope>NUCLEOTIDE SEQUENCE [LARGE SCALE GENOMIC DNA]</scope>
    <source>
        <strain evidence="2 3">R265</strain>
    </source>
</reference>
<dbReference type="OMA" id="YWAAWVE"/>
<name>A0A095CZ83_CRYD2</name>
<organism evidence="2 3">
    <name type="scientific">Cryptococcus deuterogattii (strain R265)</name>
    <name type="common">Cryptococcus gattii VGII (strain R265)</name>
    <dbReference type="NCBI Taxonomy" id="294750"/>
    <lineage>
        <taxon>Eukaryota</taxon>
        <taxon>Fungi</taxon>
        <taxon>Dikarya</taxon>
        <taxon>Basidiomycota</taxon>
        <taxon>Agaricomycotina</taxon>
        <taxon>Tremellomycetes</taxon>
        <taxon>Tremellales</taxon>
        <taxon>Cryptococcaceae</taxon>
        <taxon>Cryptococcus</taxon>
        <taxon>Cryptococcus gattii species complex</taxon>
    </lineage>
</organism>
<feature type="domain" description="GST N-terminal" evidence="1">
    <location>
        <begin position="4"/>
        <end position="89"/>
    </location>
</feature>
<dbReference type="GeneID" id="88176657"/>
<reference evidence="2 3" key="2">
    <citation type="journal article" date="2018" name="Proc. Natl. Acad. Sci.">
        <title>RNAi is a critical determinant of centromere evolution in closely related fungi.</title>
        <authorList>
            <person name="Yadav V."/>
            <person name="Sun S."/>
            <person name="Billmyre R.B."/>
            <person name="Thimmappa B.C."/>
            <person name="Shea T."/>
            <person name="Lintner R."/>
            <person name="Bakkeren G."/>
            <person name="Cuomo C.A."/>
            <person name="Heitman J."/>
            <person name="Sanyal K."/>
        </authorList>
    </citation>
    <scope>NUCLEOTIDE SEQUENCE [LARGE SCALE GENOMIC DNA]</scope>
    <source>
        <strain evidence="2 3">R265</strain>
    </source>
</reference>
<dbReference type="RefSeq" id="XP_062880573.1">
    <property type="nucleotide sequence ID" value="XM_063024503.1"/>
</dbReference>
<dbReference type="KEGG" id="cdeu:CNBG_0419"/>
<dbReference type="AlphaFoldDB" id="A0A095CZ83"/>
<dbReference type="PANTHER" id="PTHR45374:SF1">
    <property type="entry name" value="GLUTATHIONE S-TRANSFERASE TCHQD"/>
    <property type="match status" value="1"/>
</dbReference>
<dbReference type="OrthoDB" id="412788at2759"/>
<dbReference type="PANTHER" id="PTHR45374">
    <property type="entry name" value="GLUTATHIONE S-TRANSFERASE TCHQD"/>
    <property type="match status" value="1"/>
</dbReference>
<dbReference type="SUPFAM" id="SSF52833">
    <property type="entry name" value="Thioredoxin-like"/>
    <property type="match status" value="1"/>
</dbReference>
<dbReference type="InterPro" id="IPR004045">
    <property type="entry name" value="Glutathione_S-Trfase_N"/>
</dbReference>
<dbReference type="EMBL" id="CP025762">
    <property type="protein sequence ID" value="KGB74581.1"/>
    <property type="molecule type" value="Genomic_DNA"/>
</dbReference>
<dbReference type="STRING" id="294750.A0A095CZ83"/>
<dbReference type="Gene3D" id="3.40.30.10">
    <property type="entry name" value="Glutaredoxin"/>
    <property type="match status" value="1"/>
</dbReference>
<dbReference type="PROSITE" id="PS50404">
    <property type="entry name" value="GST_NTER"/>
    <property type="match status" value="1"/>
</dbReference>
<dbReference type="HOGENOM" id="CLU_063115_1_0_1"/>
<dbReference type="InterPro" id="IPR036249">
    <property type="entry name" value="Thioredoxin-like_sf"/>
</dbReference>
<dbReference type="InterPro" id="IPR044617">
    <property type="entry name" value="TCHQD"/>
</dbReference>
<keyword evidence="3" id="KW-1185">Reference proteome</keyword>
<gene>
    <name evidence="2" type="ORF">CNBG_0419</name>
</gene>
<dbReference type="GO" id="GO:0004364">
    <property type="term" value="F:glutathione transferase activity"/>
    <property type="evidence" value="ECO:0007669"/>
    <property type="project" value="InterPro"/>
</dbReference>
<dbReference type="Proteomes" id="UP000029445">
    <property type="component" value="Chromosome 4"/>
</dbReference>
<proteinExistence type="predicted"/>
<dbReference type="CDD" id="cd00570">
    <property type="entry name" value="GST_N_family"/>
    <property type="match status" value="1"/>
</dbReference>
<sequence length="286" mass="31382">MSGGKIQLYEFEGSVWSNVPKLALEEGGLKKDKDVKWISINLPEGENFEPSYLKINPAGTVPTLVVGNDTFTDSISAVAEIVKIAPQKPKSKGVSSGGSIIEEIHSAAIDPNTTLLIATDDEDRKTKINGIPKGFLAGRQKTLDKLVKNPPEEFKEFLLKKQADNKQLLEFFIAEPDEQTRKAHYAQGQQLWNSVGNALRGFITEALTKNNQGPYVGGNEPSETDFHLITWLARTVTNAGVEPGTNVDEAIKKLQAKTGGGAFDDSIKLYWKSWNARESFKTLGVH</sequence>
<evidence type="ECO:0000259" key="1">
    <source>
        <dbReference type="PROSITE" id="PS50404"/>
    </source>
</evidence>